<dbReference type="InterPro" id="IPR042521">
    <property type="entry name" value="DYRK"/>
</dbReference>
<protein>
    <recommendedName>
        <fullName evidence="2">dual-specificity kinase</fullName>
        <ecNumber evidence="2">2.7.12.1</ecNumber>
    </recommendedName>
</protein>
<evidence type="ECO:0000256" key="10">
    <source>
        <dbReference type="ARBA" id="ARBA00051680"/>
    </source>
</evidence>
<dbReference type="PROSITE" id="PS00108">
    <property type="entry name" value="PROTEIN_KINASE_ST"/>
    <property type="match status" value="1"/>
</dbReference>
<evidence type="ECO:0000256" key="5">
    <source>
        <dbReference type="ARBA" id="ARBA00022741"/>
    </source>
</evidence>
<feature type="binding site" evidence="11">
    <location>
        <position position="453"/>
    </location>
    <ligand>
        <name>ATP</name>
        <dbReference type="ChEBI" id="CHEBI:30616"/>
    </ligand>
</feature>
<dbReference type="PROSITE" id="PS50011">
    <property type="entry name" value="PROTEIN_KINASE_DOM"/>
    <property type="match status" value="1"/>
</dbReference>
<dbReference type="Gene3D" id="3.30.200.20">
    <property type="entry name" value="Phosphorylase Kinase, domain 1"/>
    <property type="match status" value="1"/>
</dbReference>
<evidence type="ECO:0000313" key="14">
    <source>
        <dbReference type="Proteomes" id="UP001652642"/>
    </source>
</evidence>
<feature type="region of interest" description="Disordered" evidence="12">
    <location>
        <begin position="781"/>
        <end position="848"/>
    </location>
</feature>
<keyword evidence="4" id="KW-0808">Transferase</keyword>
<dbReference type="InterPro" id="IPR011009">
    <property type="entry name" value="Kinase-like_dom_sf"/>
</dbReference>
<feature type="compositionally biased region" description="Basic and acidic residues" evidence="12">
    <location>
        <begin position="801"/>
        <end position="836"/>
    </location>
</feature>
<dbReference type="Gene3D" id="1.10.510.10">
    <property type="entry name" value="Transferase(Phosphotransferase) domain 1"/>
    <property type="match status" value="1"/>
</dbReference>
<evidence type="ECO:0000256" key="1">
    <source>
        <dbReference type="ARBA" id="ARBA00008867"/>
    </source>
</evidence>
<dbReference type="GO" id="GO:0016301">
    <property type="term" value="F:kinase activity"/>
    <property type="evidence" value="ECO:0007669"/>
    <property type="project" value="UniProtKB-KW"/>
</dbReference>
<evidence type="ECO:0000256" key="12">
    <source>
        <dbReference type="SAM" id="MobiDB-lite"/>
    </source>
</evidence>
<dbReference type="SMART" id="SM00220">
    <property type="entry name" value="S_TKc"/>
    <property type="match status" value="1"/>
</dbReference>
<evidence type="ECO:0000256" key="2">
    <source>
        <dbReference type="ARBA" id="ARBA00013203"/>
    </source>
</evidence>
<comment type="similarity">
    <text evidence="1">Belongs to the protein kinase superfamily. CMGC Ser/Thr protein kinase family. MNB/DYRK subfamily.</text>
</comment>
<comment type="catalytic activity">
    <reaction evidence="8">
        <text>L-seryl-[protein] + ATP = O-phospho-L-seryl-[protein] + ADP + H(+)</text>
        <dbReference type="Rhea" id="RHEA:17989"/>
        <dbReference type="Rhea" id="RHEA-COMP:9863"/>
        <dbReference type="Rhea" id="RHEA-COMP:11604"/>
        <dbReference type="ChEBI" id="CHEBI:15378"/>
        <dbReference type="ChEBI" id="CHEBI:29999"/>
        <dbReference type="ChEBI" id="CHEBI:30616"/>
        <dbReference type="ChEBI" id="CHEBI:83421"/>
        <dbReference type="ChEBI" id="CHEBI:456216"/>
        <dbReference type="EC" id="2.7.12.1"/>
    </reaction>
</comment>
<sequence length="848" mass="97007">MPQKKRLPIFEQNQQRSAVKHKLETGDYQDTTECSGAPKTVGCPTPCRISLSGAPAVETGDSLEISWKTFLSVLRSMEECSENKMNALVPQLVTSQPILSRKKTATKSEKIRKGRSSALPVILKPGEKSNLILQKERELSAVVHNTKQDGEKIRIGSGHPDSCGKTPKGDVCHTASKTKLDQTANESLLEPKATVQRQWEVPSLIPQENTSLTHKFKKGNLGLTSHKDWHQQPSQAEAQSDSQLPSQENTRLGSSKVFRQKVNSSISVLPHLEFQAKPSMVSSAVKSQAQEAIFPQIAMKNLQTVNVLHQVIFLVLHLLVVIRKAENIGEYCDIIHVDIYQGLFKRRYKGEVPKRIRFFKALKHFRNQLTLYEQREVKEYKELWFLGLGAKKIEGHSDAENNNFYDDDHGSYKKVLSDHIAYRYEILAVIGKGSFGHVVKCLDHKTGEKVAVKIIRNKKRFHNQAMVEVSILNALRQKDEDHVYNVVHMKEYFYFRNHFCISFELLGINLYELIKKNNFQGFTLGLIRRFTQCILRCLQLLYTEKIIHCDLKPENILISQPQHGQVSFKVIDFGSSCYEHQRVYTYVQSRFYRSPEVILGHPYATPIDMWSLGCIMAELYTGYPLFPGENEMEQLACIMELLGLPPADFIQTASRRRTFFDANGTPKNVTNSRGKIRNPSSRDLSSVLKTYDGCFLDFLKKCLVWKPSHRMTPEEAMHHAWMQDPWLSKVKQKPKTATKQSEGSFFTTEKKKENVHKNTQSERRDEIIWHHLLGEVKSDAPEKVPVTSQKLSPIISSQDIHGNENQEVRKEDTPGKEVENPVDKTAKRDHRTEKHKNTSILPPIKYKQ</sequence>
<dbReference type="Gene3D" id="3.30.10.30">
    <property type="entry name" value="DYRK"/>
    <property type="match status" value="1"/>
</dbReference>
<comment type="catalytic activity">
    <reaction evidence="9">
        <text>L-threonyl-[protein] + ATP = O-phospho-L-threonyl-[protein] + ADP + H(+)</text>
        <dbReference type="Rhea" id="RHEA:46608"/>
        <dbReference type="Rhea" id="RHEA-COMP:11060"/>
        <dbReference type="Rhea" id="RHEA-COMP:11605"/>
        <dbReference type="ChEBI" id="CHEBI:15378"/>
        <dbReference type="ChEBI" id="CHEBI:30013"/>
        <dbReference type="ChEBI" id="CHEBI:30616"/>
        <dbReference type="ChEBI" id="CHEBI:61977"/>
        <dbReference type="ChEBI" id="CHEBI:456216"/>
        <dbReference type="EC" id="2.7.12.1"/>
    </reaction>
</comment>
<dbReference type="Pfam" id="PF00069">
    <property type="entry name" value="Pkinase"/>
    <property type="match status" value="1"/>
</dbReference>
<evidence type="ECO:0000256" key="7">
    <source>
        <dbReference type="ARBA" id="ARBA00022840"/>
    </source>
</evidence>
<keyword evidence="7 11" id="KW-0067">ATP-binding</keyword>
<accession>A0ABM5GL78</accession>
<feature type="region of interest" description="Disordered" evidence="12">
    <location>
        <begin position="222"/>
        <end position="254"/>
    </location>
</feature>
<dbReference type="InterPro" id="IPR050494">
    <property type="entry name" value="Ser_Thr_dual-spec_kinase"/>
</dbReference>
<dbReference type="EC" id="2.7.12.1" evidence="2"/>
<organism evidence="14 15">
    <name type="scientific">Pogona vitticeps</name>
    <name type="common">central bearded dragon</name>
    <dbReference type="NCBI Taxonomy" id="103695"/>
    <lineage>
        <taxon>Eukaryota</taxon>
        <taxon>Metazoa</taxon>
        <taxon>Chordata</taxon>
        <taxon>Craniata</taxon>
        <taxon>Vertebrata</taxon>
        <taxon>Euteleostomi</taxon>
        <taxon>Lepidosauria</taxon>
        <taxon>Squamata</taxon>
        <taxon>Bifurcata</taxon>
        <taxon>Unidentata</taxon>
        <taxon>Episquamata</taxon>
        <taxon>Toxicofera</taxon>
        <taxon>Iguania</taxon>
        <taxon>Acrodonta</taxon>
        <taxon>Agamidae</taxon>
        <taxon>Amphibolurinae</taxon>
        <taxon>Pogona</taxon>
    </lineage>
</organism>
<name>A0ABM5GL78_9SAUR</name>
<feature type="domain" description="Protein kinase" evidence="13">
    <location>
        <begin position="424"/>
        <end position="722"/>
    </location>
</feature>
<keyword evidence="14" id="KW-1185">Reference proteome</keyword>
<gene>
    <name evidence="15" type="primary">DYRK4</name>
</gene>
<evidence type="ECO:0000256" key="9">
    <source>
        <dbReference type="ARBA" id="ARBA00049308"/>
    </source>
</evidence>
<dbReference type="SUPFAM" id="SSF56112">
    <property type="entry name" value="Protein kinase-like (PK-like)"/>
    <property type="match status" value="1"/>
</dbReference>
<dbReference type="PANTHER" id="PTHR24058:SF22">
    <property type="entry name" value="DUAL SPECIFICITY TYROSINE-PHOSPHORYLATION-REGULATED KINASE 4"/>
    <property type="match status" value="1"/>
</dbReference>
<feature type="compositionally biased region" description="Polar residues" evidence="12">
    <location>
        <begin position="786"/>
        <end position="800"/>
    </location>
</feature>
<evidence type="ECO:0000256" key="4">
    <source>
        <dbReference type="ARBA" id="ARBA00022679"/>
    </source>
</evidence>
<evidence type="ECO:0000256" key="8">
    <source>
        <dbReference type="ARBA" id="ARBA00049003"/>
    </source>
</evidence>
<evidence type="ECO:0000259" key="13">
    <source>
        <dbReference type="PROSITE" id="PS50011"/>
    </source>
</evidence>
<dbReference type="InterPro" id="IPR008271">
    <property type="entry name" value="Ser/Thr_kinase_AS"/>
</dbReference>
<feature type="compositionally biased region" description="Polar residues" evidence="12">
    <location>
        <begin position="231"/>
        <end position="253"/>
    </location>
</feature>
<comment type="catalytic activity">
    <reaction evidence="10">
        <text>L-tyrosyl-[protein] + ATP = O-phospho-L-tyrosyl-[protein] + ADP + H(+)</text>
        <dbReference type="Rhea" id="RHEA:10596"/>
        <dbReference type="Rhea" id="RHEA-COMP:10136"/>
        <dbReference type="Rhea" id="RHEA-COMP:20101"/>
        <dbReference type="ChEBI" id="CHEBI:15378"/>
        <dbReference type="ChEBI" id="CHEBI:30616"/>
        <dbReference type="ChEBI" id="CHEBI:46858"/>
        <dbReference type="ChEBI" id="CHEBI:61978"/>
        <dbReference type="ChEBI" id="CHEBI:456216"/>
        <dbReference type="EC" id="2.7.12.1"/>
    </reaction>
</comment>
<dbReference type="GeneID" id="110087501"/>
<proteinExistence type="inferred from homology"/>
<dbReference type="PROSITE" id="PS00107">
    <property type="entry name" value="PROTEIN_KINASE_ATP"/>
    <property type="match status" value="1"/>
</dbReference>
<keyword evidence="5 11" id="KW-0547">Nucleotide-binding</keyword>
<dbReference type="InterPro" id="IPR017441">
    <property type="entry name" value="Protein_kinase_ATP_BS"/>
</dbReference>
<dbReference type="Proteomes" id="UP001652642">
    <property type="component" value="Chromosome 5"/>
</dbReference>
<evidence type="ECO:0000313" key="15">
    <source>
        <dbReference type="RefSeq" id="XP_072858390.1"/>
    </source>
</evidence>
<reference evidence="15" key="1">
    <citation type="submission" date="2025-08" db="UniProtKB">
        <authorList>
            <consortium name="RefSeq"/>
        </authorList>
    </citation>
    <scope>IDENTIFICATION</scope>
</reference>
<evidence type="ECO:0000256" key="11">
    <source>
        <dbReference type="PROSITE-ProRule" id="PRU10141"/>
    </source>
</evidence>
<evidence type="ECO:0000256" key="6">
    <source>
        <dbReference type="ARBA" id="ARBA00022777"/>
    </source>
</evidence>
<feature type="region of interest" description="Disordered" evidence="12">
    <location>
        <begin position="151"/>
        <end position="170"/>
    </location>
</feature>
<evidence type="ECO:0000256" key="3">
    <source>
        <dbReference type="ARBA" id="ARBA00022527"/>
    </source>
</evidence>
<dbReference type="PANTHER" id="PTHR24058">
    <property type="entry name" value="DUAL SPECIFICITY PROTEIN KINASE"/>
    <property type="match status" value="1"/>
</dbReference>
<dbReference type="RefSeq" id="XP_072858390.1">
    <property type="nucleotide sequence ID" value="XM_073002289.1"/>
</dbReference>
<keyword evidence="6 15" id="KW-0418">Kinase</keyword>
<dbReference type="InterPro" id="IPR000719">
    <property type="entry name" value="Prot_kinase_dom"/>
</dbReference>
<keyword evidence="3" id="KW-0723">Serine/threonine-protein kinase</keyword>